<feature type="domain" description="EamA" evidence="7">
    <location>
        <begin position="8"/>
        <end position="139"/>
    </location>
</feature>
<gene>
    <name evidence="8" type="ORF">KL771_09660</name>
</gene>
<comment type="subcellular location">
    <subcellularLocation>
        <location evidence="1">Membrane</location>
        <topology evidence="1">Multi-pass membrane protein</topology>
    </subcellularLocation>
</comment>
<feature type="transmembrane region" description="Helical" evidence="6">
    <location>
        <begin position="12"/>
        <end position="31"/>
    </location>
</feature>
<dbReference type="InterPro" id="IPR037185">
    <property type="entry name" value="EmrE-like"/>
</dbReference>
<name>A0A947D529_9HYPH</name>
<keyword evidence="3 6" id="KW-0812">Transmembrane</keyword>
<dbReference type="AlphaFoldDB" id="A0A947D529"/>
<evidence type="ECO:0000313" key="8">
    <source>
        <dbReference type="EMBL" id="MBT9289721.1"/>
    </source>
</evidence>
<accession>A0A947D529</accession>
<evidence type="ECO:0000256" key="2">
    <source>
        <dbReference type="ARBA" id="ARBA00009853"/>
    </source>
</evidence>
<evidence type="ECO:0000259" key="7">
    <source>
        <dbReference type="Pfam" id="PF00892"/>
    </source>
</evidence>
<reference evidence="8 9" key="1">
    <citation type="submission" date="2021-06" db="EMBL/GenBank/DDBJ databases">
        <authorList>
            <person name="Grouzdev D.S."/>
            <person name="Koziaeva V."/>
        </authorList>
    </citation>
    <scope>NUCLEOTIDE SEQUENCE [LARGE SCALE GENOMIC DNA]</scope>
    <source>
        <strain evidence="8 9">22</strain>
    </source>
</reference>
<comment type="caution">
    <text evidence="8">The sequence shown here is derived from an EMBL/GenBank/DDBJ whole genome shotgun (WGS) entry which is preliminary data.</text>
</comment>
<dbReference type="SUPFAM" id="SSF103481">
    <property type="entry name" value="Multidrug resistance efflux transporter EmrE"/>
    <property type="match status" value="2"/>
</dbReference>
<keyword evidence="5 6" id="KW-0472">Membrane</keyword>
<feature type="transmembrane region" description="Helical" evidence="6">
    <location>
        <begin position="149"/>
        <end position="167"/>
    </location>
</feature>
<feature type="transmembrane region" description="Helical" evidence="6">
    <location>
        <begin position="70"/>
        <end position="88"/>
    </location>
</feature>
<dbReference type="PANTHER" id="PTHR22911">
    <property type="entry name" value="ACYL-MALONYL CONDENSING ENZYME-RELATED"/>
    <property type="match status" value="1"/>
</dbReference>
<evidence type="ECO:0000313" key="9">
    <source>
        <dbReference type="Proteomes" id="UP000766595"/>
    </source>
</evidence>
<protein>
    <submittedName>
        <fullName evidence="8">DMT family transporter</fullName>
    </submittedName>
</protein>
<feature type="transmembrane region" description="Helical" evidence="6">
    <location>
        <begin position="261"/>
        <end position="279"/>
    </location>
</feature>
<feature type="transmembrane region" description="Helical" evidence="6">
    <location>
        <begin position="37"/>
        <end position="55"/>
    </location>
</feature>
<keyword evidence="4 6" id="KW-1133">Transmembrane helix</keyword>
<keyword evidence="9" id="KW-1185">Reference proteome</keyword>
<evidence type="ECO:0000256" key="5">
    <source>
        <dbReference type="ARBA" id="ARBA00023136"/>
    </source>
</evidence>
<evidence type="ECO:0000256" key="3">
    <source>
        <dbReference type="ARBA" id="ARBA00022692"/>
    </source>
</evidence>
<dbReference type="EMBL" id="JAHHZF010000004">
    <property type="protein sequence ID" value="MBT9289721.1"/>
    <property type="molecule type" value="Genomic_DNA"/>
</dbReference>
<comment type="similarity">
    <text evidence="2">Belongs to the drug/metabolite transporter (DMT) superfamily. 10 TMS drug/metabolite exporter (DME) (TC 2.A.7.3) family.</text>
</comment>
<dbReference type="GO" id="GO:0016020">
    <property type="term" value="C:membrane"/>
    <property type="evidence" value="ECO:0007669"/>
    <property type="project" value="UniProtKB-SubCell"/>
</dbReference>
<feature type="transmembrane region" description="Helical" evidence="6">
    <location>
        <begin position="94"/>
        <end position="116"/>
    </location>
</feature>
<organism evidence="8 9">
    <name type="scientific">Prosthecodimorpha staleyi</name>
    <dbReference type="NCBI Taxonomy" id="2840188"/>
    <lineage>
        <taxon>Bacteria</taxon>
        <taxon>Pseudomonadati</taxon>
        <taxon>Pseudomonadota</taxon>
        <taxon>Alphaproteobacteria</taxon>
        <taxon>Hyphomicrobiales</taxon>
        <taxon>Ancalomicrobiaceae</taxon>
        <taxon>Prosthecodimorpha</taxon>
    </lineage>
</organism>
<proteinExistence type="inferred from homology"/>
<feature type="transmembrane region" description="Helical" evidence="6">
    <location>
        <begin position="125"/>
        <end position="143"/>
    </location>
</feature>
<evidence type="ECO:0000256" key="1">
    <source>
        <dbReference type="ARBA" id="ARBA00004141"/>
    </source>
</evidence>
<dbReference type="Gene3D" id="1.10.3730.20">
    <property type="match status" value="1"/>
</dbReference>
<evidence type="ECO:0000256" key="6">
    <source>
        <dbReference type="SAM" id="Phobius"/>
    </source>
</evidence>
<evidence type="ECO:0000256" key="4">
    <source>
        <dbReference type="ARBA" id="ARBA00022989"/>
    </source>
</evidence>
<dbReference type="RefSeq" id="WP_261968329.1">
    <property type="nucleotide sequence ID" value="NZ_JAHHZF010000004.1"/>
</dbReference>
<sequence>MSENAVRVGIYWMIASTVCLSVGNSAVRVVAADLHPFQISFMANTLILAVVWPAFRERGDPIHRPTRRRLYTFTAFFGGISNLTWFYALANVPLAEATAVTFAAPILVTALAGVMFGEKVGLERWLAVLAGFSGVILIVRPGFSHLDAGMVAVLISTVGMAALYVLSKQLTRVEGMRRAAAMMTAIPVVMGAIPALWVWKTPSLSTMGWIVGMAAVMYGGRMSMLLAFRNAPASVVMPLDFGRLPFIAAIAYVAFGEVPDSIALAGAALIVVASGYVALRPPASSGQSVA</sequence>
<dbReference type="PANTHER" id="PTHR22911:SF6">
    <property type="entry name" value="SOLUTE CARRIER FAMILY 35 MEMBER G1"/>
    <property type="match status" value="1"/>
</dbReference>
<feature type="transmembrane region" description="Helical" evidence="6">
    <location>
        <begin position="209"/>
        <end position="228"/>
    </location>
</feature>
<dbReference type="Proteomes" id="UP000766595">
    <property type="component" value="Unassembled WGS sequence"/>
</dbReference>
<dbReference type="InterPro" id="IPR000620">
    <property type="entry name" value="EamA_dom"/>
</dbReference>
<feature type="transmembrane region" description="Helical" evidence="6">
    <location>
        <begin position="235"/>
        <end position="255"/>
    </location>
</feature>
<dbReference type="Pfam" id="PF00892">
    <property type="entry name" value="EamA"/>
    <property type="match status" value="1"/>
</dbReference>
<feature type="transmembrane region" description="Helical" evidence="6">
    <location>
        <begin position="179"/>
        <end position="197"/>
    </location>
</feature>